<comment type="function">
    <text evidence="5">Attaches a formyl group to the free amino group of methionyl-tRNA(fMet). The formyl group appears to play a dual role in the initiator identity of N-formylmethionyl-tRNA by promoting its recognition by IF2 and preventing the misappropriation of this tRNA by the elongation apparatus.</text>
</comment>
<gene>
    <name evidence="5" type="primary">fmt</name>
    <name evidence="8" type="ORF">FD21_GL002120</name>
</gene>
<proteinExistence type="inferred from homology"/>
<dbReference type="Proteomes" id="UP000051576">
    <property type="component" value="Unassembled WGS sequence"/>
</dbReference>
<comment type="similarity">
    <text evidence="1 5">Belongs to the Fmt family.</text>
</comment>
<feature type="domain" description="Formyl transferase C-terminal" evidence="7">
    <location>
        <begin position="206"/>
        <end position="304"/>
    </location>
</feature>
<dbReference type="STRING" id="1133569.FD21_GL002120"/>
<evidence type="ECO:0000256" key="3">
    <source>
        <dbReference type="ARBA" id="ARBA00022679"/>
    </source>
</evidence>
<dbReference type="GO" id="GO:0004479">
    <property type="term" value="F:methionyl-tRNA formyltransferase activity"/>
    <property type="evidence" value="ECO:0007669"/>
    <property type="project" value="UniProtKB-UniRule"/>
</dbReference>
<dbReference type="CDD" id="cd08646">
    <property type="entry name" value="FMT_core_Met-tRNA-FMT_N"/>
    <property type="match status" value="1"/>
</dbReference>
<dbReference type="InterPro" id="IPR044135">
    <property type="entry name" value="Met-tRNA-FMT_C"/>
</dbReference>
<dbReference type="InterPro" id="IPR005794">
    <property type="entry name" value="Fmt"/>
</dbReference>
<dbReference type="PANTHER" id="PTHR11138:SF5">
    <property type="entry name" value="METHIONYL-TRNA FORMYLTRANSFERASE, MITOCHONDRIAL"/>
    <property type="match status" value="1"/>
</dbReference>
<dbReference type="OrthoDB" id="9802815at2"/>
<accession>A0A0R2CD65</accession>
<dbReference type="Pfam" id="PF02911">
    <property type="entry name" value="Formyl_trans_C"/>
    <property type="match status" value="1"/>
</dbReference>
<dbReference type="InterPro" id="IPR001555">
    <property type="entry name" value="GART_AS"/>
</dbReference>
<evidence type="ECO:0000313" key="9">
    <source>
        <dbReference type="Proteomes" id="UP000051576"/>
    </source>
</evidence>
<dbReference type="HAMAP" id="MF_00182">
    <property type="entry name" value="Formyl_trans"/>
    <property type="match status" value="1"/>
</dbReference>
<evidence type="ECO:0000256" key="5">
    <source>
        <dbReference type="HAMAP-Rule" id="MF_00182"/>
    </source>
</evidence>
<dbReference type="AlphaFoldDB" id="A0A0R2CD65"/>
<evidence type="ECO:0000256" key="1">
    <source>
        <dbReference type="ARBA" id="ARBA00010699"/>
    </source>
</evidence>
<keyword evidence="4 5" id="KW-0648">Protein biosynthesis</keyword>
<protein>
    <recommendedName>
        <fullName evidence="2 5">Methionyl-tRNA formyltransferase</fullName>
        <ecNumber evidence="2 5">2.1.2.9</ecNumber>
    </recommendedName>
</protein>
<dbReference type="Pfam" id="PF00551">
    <property type="entry name" value="Formyl_trans_N"/>
    <property type="match status" value="1"/>
</dbReference>
<dbReference type="RefSeq" id="WP_010580498.1">
    <property type="nucleotide sequence ID" value="NZ_AHYZ01000082.1"/>
</dbReference>
<evidence type="ECO:0000313" key="8">
    <source>
        <dbReference type="EMBL" id="KRM89232.1"/>
    </source>
</evidence>
<keyword evidence="9" id="KW-1185">Reference proteome</keyword>
<evidence type="ECO:0000256" key="4">
    <source>
        <dbReference type="ARBA" id="ARBA00022917"/>
    </source>
</evidence>
<dbReference type="InterPro" id="IPR036477">
    <property type="entry name" value="Formyl_transf_N_sf"/>
</dbReference>
<sequence>MATIIFMGTPIFAAEILKGILTKTDHQVMGVVTQPDRYTGRKKVLTASPVKQLAKKHRLKVYQPERLARSQELTELLGLHADLIITAAYGQFLPEKLIKSVKIAAINVHGSLLPKYRGGAPIQYSLINNDQQTGITLIYMTKKMDAGAMLAQKTIKIMPEDDAGSLFKKLSVVGEQLLLQELPMIIAGQVRAVEQDETAVTFAPIITAAQEKLSLAMTAHQLDGMIRALRPRPGAYFANFAGKRTKIWQIKPLPEKTELAAGQIVAIDHRLLKIAAAKGTVYQLEVLQPAGKAKQSIRDYLNGQGQNLTVKQRLITE</sequence>
<evidence type="ECO:0000259" key="7">
    <source>
        <dbReference type="Pfam" id="PF02911"/>
    </source>
</evidence>
<reference evidence="8 9" key="1">
    <citation type="journal article" date="2015" name="Genome Announc.">
        <title>Expanding the biotechnology potential of lactobacilli through comparative genomics of 213 strains and associated genera.</title>
        <authorList>
            <person name="Sun Z."/>
            <person name="Harris H.M."/>
            <person name="McCann A."/>
            <person name="Guo C."/>
            <person name="Argimon S."/>
            <person name="Zhang W."/>
            <person name="Yang X."/>
            <person name="Jeffery I.B."/>
            <person name="Cooney J.C."/>
            <person name="Kagawa T.F."/>
            <person name="Liu W."/>
            <person name="Song Y."/>
            <person name="Salvetti E."/>
            <person name="Wrobel A."/>
            <person name="Rasinkangas P."/>
            <person name="Parkhill J."/>
            <person name="Rea M.C."/>
            <person name="O'Sullivan O."/>
            <person name="Ritari J."/>
            <person name="Douillard F.P."/>
            <person name="Paul Ross R."/>
            <person name="Yang R."/>
            <person name="Briner A.E."/>
            <person name="Felis G.E."/>
            <person name="de Vos W.M."/>
            <person name="Barrangou R."/>
            <person name="Klaenhammer T.R."/>
            <person name="Caufield P.W."/>
            <person name="Cui Y."/>
            <person name="Zhang H."/>
            <person name="O'Toole P.W."/>
        </authorList>
    </citation>
    <scope>NUCLEOTIDE SEQUENCE [LARGE SCALE GENOMIC DNA]</scope>
    <source>
        <strain evidence="8 9">DSM 20605</strain>
    </source>
</reference>
<dbReference type="InterPro" id="IPR011034">
    <property type="entry name" value="Formyl_transferase-like_C_sf"/>
</dbReference>
<feature type="binding site" evidence="5">
    <location>
        <begin position="111"/>
        <end position="114"/>
    </location>
    <ligand>
        <name>(6S)-5,6,7,8-tetrahydrofolate</name>
        <dbReference type="ChEBI" id="CHEBI:57453"/>
    </ligand>
</feature>
<keyword evidence="3 5" id="KW-0808">Transferase</keyword>
<dbReference type="EC" id="2.1.2.9" evidence="2 5"/>
<organism evidence="8 9">
    <name type="scientific">Liquorilactobacillus vini DSM 20605</name>
    <dbReference type="NCBI Taxonomy" id="1133569"/>
    <lineage>
        <taxon>Bacteria</taxon>
        <taxon>Bacillati</taxon>
        <taxon>Bacillota</taxon>
        <taxon>Bacilli</taxon>
        <taxon>Lactobacillales</taxon>
        <taxon>Lactobacillaceae</taxon>
        <taxon>Liquorilactobacillus</taxon>
    </lineage>
</organism>
<evidence type="ECO:0000259" key="6">
    <source>
        <dbReference type="Pfam" id="PF00551"/>
    </source>
</evidence>
<dbReference type="Gene3D" id="3.40.50.12230">
    <property type="match status" value="1"/>
</dbReference>
<dbReference type="PATRIC" id="fig|1133569.4.peg.2285"/>
<dbReference type="PANTHER" id="PTHR11138">
    <property type="entry name" value="METHIONYL-TRNA FORMYLTRANSFERASE"/>
    <property type="match status" value="1"/>
</dbReference>
<dbReference type="NCBIfam" id="TIGR00460">
    <property type="entry name" value="fmt"/>
    <property type="match status" value="1"/>
</dbReference>
<comment type="caution">
    <text evidence="8">The sequence shown here is derived from an EMBL/GenBank/DDBJ whole genome shotgun (WGS) entry which is preliminary data.</text>
</comment>
<dbReference type="PROSITE" id="PS00373">
    <property type="entry name" value="GART"/>
    <property type="match status" value="1"/>
</dbReference>
<dbReference type="SUPFAM" id="SSF50486">
    <property type="entry name" value="FMT C-terminal domain-like"/>
    <property type="match status" value="1"/>
</dbReference>
<dbReference type="CDD" id="cd08704">
    <property type="entry name" value="Met_tRNA_FMT_C"/>
    <property type="match status" value="1"/>
</dbReference>
<dbReference type="InterPro" id="IPR041711">
    <property type="entry name" value="Met-tRNA-FMT_N"/>
</dbReference>
<dbReference type="GO" id="GO:0005829">
    <property type="term" value="C:cytosol"/>
    <property type="evidence" value="ECO:0007669"/>
    <property type="project" value="TreeGrafter"/>
</dbReference>
<evidence type="ECO:0000256" key="2">
    <source>
        <dbReference type="ARBA" id="ARBA00012261"/>
    </source>
</evidence>
<dbReference type="InterPro" id="IPR002376">
    <property type="entry name" value="Formyl_transf_N"/>
</dbReference>
<feature type="domain" description="Formyl transferase N-terminal" evidence="6">
    <location>
        <begin position="4"/>
        <end position="180"/>
    </location>
</feature>
<dbReference type="InterPro" id="IPR005793">
    <property type="entry name" value="Formyl_trans_C"/>
</dbReference>
<comment type="catalytic activity">
    <reaction evidence="5">
        <text>L-methionyl-tRNA(fMet) + (6R)-10-formyltetrahydrofolate = N-formyl-L-methionyl-tRNA(fMet) + (6S)-5,6,7,8-tetrahydrofolate + H(+)</text>
        <dbReference type="Rhea" id="RHEA:24380"/>
        <dbReference type="Rhea" id="RHEA-COMP:9952"/>
        <dbReference type="Rhea" id="RHEA-COMP:9953"/>
        <dbReference type="ChEBI" id="CHEBI:15378"/>
        <dbReference type="ChEBI" id="CHEBI:57453"/>
        <dbReference type="ChEBI" id="CHEBI:78530"/>
        <dbReference type="ChEBI" id="CHEBI:78844"/>
        <dbReference type="ChEBI" id="CHEBI:195366"/>
        <dbReference type="EC" id="2.1.2.9"/>
    </reaction>
</comment>
<name>A0A0R2CD65_9LACO</name>
<dbReference type="eggNOG" id="COG0223">
    <property type="taxonomic scope" value="Bacteria"/>
</dbReference>
<dbReference type="SUPFAM" id="SSF53328">
    <property type="entry name" value="Formyltransferase"/>
    <property type="match status" value="1"/>
</dbReference>
<dbReference type="EMBL" id="AYYX01000009">
    <property type="protein sequence ID" value="KRM89232.1"/>
    <property type="molecule type" value="Genomic_DNA"/>
</dbReference>